<gene>
    <name evidence="5" type="ordered locus">Hoch_3514</name>
</gene>
<accession>D0LW84</accession>
<proteinExistence type="predicted"/>
<dbReference type="eggNOG" id="COG1022">
    <property type="taxonomic scope" value="Bacteria"/>
</dbReference>
<dbReference type="PANTHER" id="PTHR43272">
    <property type="entry name" value="LONG-CHAIN-FATTY-ACID--COA LIGASE"/>
    <property type="match status" value="1"/>
</dbReference>
<dbReference type="InterPro" id="IPR020845">
    <property type="entry name" value="AMP-binding_CS"/>
</dbReference>
<organism evidence="5 6">
    <name type="scientific">Haliangium ochraceum (strain DSM 14365 / JCM 11303 / SMP-2)</name>
    <dbReference type="NCBI Taxonomy" id="502025"/>
    <lineage>
        <taxon>Bacteria</taxon>
        <taxon>Pseudomonadati</taxon>
        <taxon>Myxococcota</taxon>
        <taxon>Polyangia</taxon>
        <taxon>Haliangiales</taxon>
        <taxon>Kofleriaceae</taxon>
        <taxon>Haliangium</taxon>
    </lineage>
</organism>
<keyword evidence="6" id="KW-1185">Reference proteome</keyword>
<dbReference type="AlphaFoldDB" id="D0LW84"/>
<dbReference type="SUPFAM" id="SSF56801">
    <property type="entry name" value="Acetyl-CoA synthetase-like"/>
    <property type="match status" value="1"/>
</dbReference>
<keyword evidence="1 5" id="KW-0436">Ligase</keyword>
<sequence length="612" mass="67580">MTETETAPLTRKFQHLVELFEHRVTEMPEREAFRFPSGDSWVSLTWAQTAERVRDVAAGLLALGIEAEDRCAIMSSTRVEWILADLGTLSAGAATTTVYPSTTIDECAHILADSACKVVFAEDDEQVAKIMANRDKLGELRHVVVFAGESDGEFLVSLDELERRGRARRESEPDELSKISAGLSSERLATIIYTSGTTGMPKGVRLSHDCWTYCAEAIRALETIGPDDLQYLWLPLAHSFAKVLLAGQLAIGCPTAVDGRIPKLVENLGVVRPVWMAAAPRIFEKVYNRVVSGAKEGGGLKFRIFRWAVARGRQVSALRQQGKEPRGLLALQYKLAHKLVFSKLNERFGGRVRFFISGSAPLSREMAEFFHAAGFLILEGYGLTETSAASTVNRLNDYKFGSVGKPLAGTKIKVLEEDGELCIRGPGVMGGYHQLAEQTASVLDDEGWLHTGDIGTIDSDGFVFITDRKKDLIKTSGGKYVAPQHIEGLFKSLCPVASQCVVHGDQRNYCTALISLDEESIAGWAIQNGLSGLPYEELTRHQKVRSMVQEYVNQLNEKLASYESIKRFAILPRDLSVEEGELTPSLKVKRKLVERKYKDTLDALYEGSLESI</sequence>
<feature type="domain" description="AMP-dependent synthetase/ligase" evidence="4">
    <location>
        <begin position="20"/>
        <end position="433"/>
    </location>
</feature>
<dbReference type="KEGG" id="hoh:Hoch_3514"/>
<evidence type="ECO:0000256" key="1">
    <source>
        <dbReference type="ARBA" id="ARBA00022598"/>
    </source>
</evidence>
<dbReference type="PANTHER" id="PTHR43272:SF32">
    <property type="entry name" value="AMP-DEPENDENT SYNTHETASE_LIGASE DOMAIN-CONTAINING PROTEIN"/>
    <property type="match status" value="1"/>
</dbReference>
<dbReference type="HOGENOM" id="CLU_000022_45_5_7"/>
<keyword evidence="2" id="KW-0276">Fatty acid metabolism</keyword>
<dbReference type="RefSeq" id="WP_012828615.1">
    <property type="nucleotide sequence ID" value="NC_013440.1"/>
</dbReference>
<dbReference type="CDD" id="cd05907">
    <property type="entry name" value="VL_LC_FACS_like"/>
    <property type="match status" value="1"/>
</dbReference>
<protein>
    <submittedName>
        <fullName evidence="5">AMP-dependent synthetase and ligase</fullName>
    </submittedName>
</protein>
<dbReference type="STRING" id="502025.Hoch_3514"/>
<dbReference type="EMBL" id="CP001804">
    <property type="protein sequence ID" value="ACY16016.1"/>
    <property type="molecule type" value="Genomic_DNA"/>
</dbReference>
<evidence type="ECO:0000313" key="6">
    <source>
        <dbReference type="Proteomes" id="UP000001880"/>
    </source>
</evidence>
<evidence type="ECO:0000256" key="2">
    <source>
        <dbReference type="ARBA" id="ARBA00022832"/>
    </source>
</evidence>
<evidence type="ECO:0000256" key="3">
    <source>
        <dbReference type="ARBA" id="ARBA00023098"/>
    </source>
</evidence>
<dbReference type="InterPro" id="IPR000873">
    <property type="entry name" value="AMP-dep_synth/lig_dom"/>
</dbReference>
<evidence type="ECO:0000259" key="4">
    <source>
        <dbReference type="Pfam" id="PF00501"/>
    </source>
</evidence>
<evidence type="ECO:0000313" key="5">
    <source>
        <dbReference type="EMBL" id="ACY16016.1"/>
    </source>
</evidence>
<dbReference type="PROSITE" id="PS00455">
    <property type="entry name" value="AMP_BINDING"/>
    <property type="match status" value="1"/>
</dbReference>
<reference evidence="5 6" key="1">
    <citation type="journal article" date="2010" name="Stand. Genomic Sci.">
        <title>Complete genome sequence of Haliangium ochraceum type strain (SMP-2).</title>
        <authorList>
            <consortium name="US DOE Joint Genome Institute (JGI-PGF)"/>
            <person name="Ivanova N."/>
            <person name="Daum C."/>
            <person name="Lang E."/>
            <person name="Abt B."/>
            <person name="Kopitz M."/>
            <person name="Saunders E."/>
            <person name="Lapidus A."/>
            <person name="Lucas S."/>
            <person name="Glavina Del Rio T."/>
            <person name="Nolan M."/>
            <person name="Tice H."/>
            <person name="Copeland A."/>
            <person name="Cheng J.F."/>
            <person name="Chen F."/>
            <person name="Bruce D."/>
            <person name="Goodwin L."/>
            <person name="Pitluck S."/>
            <person name="Mavromatis K."/>
            <person name="Pati A."/>
            <person name="Mikhailova N."/>
            <person name="Chen A."/>
            <person name="Palaniappan K."/>
            <person name="Land M."/>
            <person name="Hauser L."/>
            <person name="Chang Y.J."/>
            <person name="Jeffries C.D."/>
            <person name="Detter J.C."/>
            <person name="Brettin T."/>
            <person name="Rohde M."/>
            <person name="Goker M."/>
            <person name="Bristow J."/>
            <person name="Markowitz V."/>
            <person name="Eisen J.A."/>
            <person name="Hugenholtz P."/>
            <person name="Kyrpides N.C."/>
            <person name="Klenk H.P."/>
        </authorList>
    </citation>
    <scope>NUCLEOTIDE SEQUENCE [LARGE SCALE GENOMIC DNA]</scope>
    <source>
        <strain evidence="6">DSM 14365 / CIP 107738 / JCM 11303 / AJ 13395 / SMP-2</strain>
    </source>
</reference>
<name>D0LW84_HALO1</name>
<dbReference type="Pfam" id="PF00501">
    <property type="entry name" value="AMP-binding"/>
    <property type="match status" value="1"/>
</dbReference>
<dbReference type="Gene3D" id="3.40.50.12780">
    <property type="entry name" value="N-terminal domain of ligase-like"/>
    <property type="match status" value="1"/>
</dbReference>
<dbReference type="Pfam" id="PF23562">
    <property type="entry name" value="AMP-binding_C_3"/>
    <property type="match status" value="1"/>
</dbReference>
<dbReference type="GO" id="GO:0016020">
    <property type="term" value="C:membrane"/>
    <property type="evidence" value="ECO:0007669"/>
    <property type="project" value="TreeGrafter"/>
</dbReference>
<dbReference type="GO" id="GO:0004467">
    <property type="term" value="F:long-chain fatty acid-CoA ligase activity"/>
    <property type="evidence" value="ECO:0007669"/>
    <property type="project" value="TreeGrafter"/>
</dbReference>
<dbReference type="Proteomes" id="UP000001880">
    <property type="component" value="Chromosome"/>
</dbReference>
<dbReference type="InterPro" id="IPR042099">
    <property type="entry name" value="ANL_N_sf"/>
</dbReference>
<keyword evidence="3" id="KW-0443">Lipid metabolism</keyword>